<feature type="domain" description="TFIIS N-terminal" evidence="3">
    <location>
        <begin position="72"/>
        <end position="150"/>
    </location>
</feature>
<comment type="subcellular location">
    <subcellularLocation>
        <location evidence="1">Nucleus</location>
    </subcellularLocation>
</comment>
<dbReference type="SUPFAM" id="SSF47676">
    <property type="entry name" value="Conserved domain common to transcription factors TFIIS, elongin A, CRSP70"/>
    <property type="match status" value="1"/>
</dbReference>
<evidence type="ECO:0000259" key="3">
    <source>
        <dbReference type="PROSITE" id="PS51319"/>
    </source>
</evidence>
<organism evidence="4 5">
    <name type="scientific">Dendrobium nobile</name>
    <name type="common">Orchid</name>
    <dbReference type="NCBI Taxonomy" id="94219"/>
    <lineage>
        <taxon>Eukaryota</taxon>
        <taxon>Viridiplantae</taxon>
        <taxon>Streptophyta</taxon>
        <taxon>Embryophyta</taxon>
        <taxon>Tracheophyta</taxon>
        <taxon>Spermatophyta</taxon>
        <taxon>Magnoliopsida</taxon>
        <taxon>Liliopsida</taxon>
        <taxon>Asparagales</taxon>
        <taxon>Orchidaceae</taxon>
        <taxon>Epidendroideae</taxon>
        <taxon>Malaxideae</taxon>
        <taxon>Dendrobiinae</taxon>
        <taxon>Dendrobium</taxon>
    </lineage>
</organism>
<dbReference type="EMBL" id="JAGYWB010000014">
    <property type="protein sequence ID" value="KAI0499328.1"/>
    <property type="molecule type" value="Genomic_DNA"/>
</dbReference>
<dbReference type="PANTHER" id="PTHR47292">
    <property type="entry name" value="TRANSCRIPTION ELONGATION FACTOR (TFIIS) FAMILY PROTEIN-RELATED"/>
    <property type="match status" value="1"/>
</dbReference>
<evidence type="ECO:0000256" key="2">
    <source>
        <dbReference type="SAM" id="MobiDB-lite"/>
    </source>
</evidence>
<sequence length="985" mass="106023">MTLEDFFTLTEMKNGLTTCARVEELICVMQKLSCVTNNVGDAARQWSTAARTLASTQNKECLSLFVHLNGLGFLNHWLQEADKCSRDVADGEELINTLIGSLDKLPMNPEKLRSSGIFTTVEKLFGHANVNIKERARMLFDKWNNRTANDNGCQEIEKDGSYTVGNFKTSSDIPSIEVKHTAEEVAENSFAQTCDEGSCKVGSGRIQNLLVTSDNDLQSGNADDVKCSTPSQTFPVLSSIENEHHALPPTTLVSDSGQENISVQEGNFIPKAGMVFSTATASPEIQVKDDDPCNASATSDVKAEVNKGSGDSREFRETSGVLSSSGLSVTSDTKNSKVVRSASCNLTLNEGTSTLSDAKETLHRCASVDGAWPEYLKTMKQVKSGEHDSTVILGSSKGSSYRIEASENTGDIDGSNEPNLNTCEGVDTLMYDNPSETLKDQVNREMEKSSDSEPESGEMDALEIARLVAIEVEREVVDYREELCSSSPEASSNEVMNAGSPSIDEGKQGHPILGEANGNELVPIIEVCDVVSSPKDDNRMLAEFATDPSKQEQISESQNGPAVFQGSKAGSEMGIFDFDLNEDACTEDIDCAVNPVHPSSNLVNLSAPIAVSASKGAPLFPTTPLCFEGGLGWRGSAATSAFRPASPRRAFDVEKSESGSKYKSNLIELDLNVTDCENYLPVDAASIKEVPVSSGMPSWNSSSEVSSLRTEKIKLDLNSYGEDEATPSQSPLIKHHFLNGGQSSSSPASSASQRHTPRKNFDLNDNLFSSDAAVSKNINLSKAPAKPNTVKIDDPVITIMGSRMSVDRRPDTNQTHQPYIGNGLSFDSFLPNGPMLPYPHQIPHPSYGYFAPGTGMALPFQPAVYNIGNIPHMVDSRGATVVPQLLSAAGANGTPLATLPYLMNITNTPSSSNGGGSSQPGLDLNFGIMQMETGTAEMGNMKHPLMPGHPSLMEEQINGNPLKRKEPDSGWEPYSFGYKHLASWH</sequence>
<keyword evidence="5" id="KW-1185">Reference proteome</keyword>
<dbReference type="PANTHER" id="PTHR47292:SF1">
    <property type="entry name" value="TRANSCRIPTION ELONGATION FACTOR (TFIIS) FAMILY PROTEIN"/>
    <property type="match status" value="1"/>
</dbReference>
<feature type="region of interest" description="Disordered" evidence="2">
    <location>
        <begin position="721"/>
        <end position="764"/>
    </location>
</feature>
<gene>
    <name evidence="4" type="ORF">KFK09_020231</name>
</gene>
<feature type="compositionally biased region" description="Low complexity" evidence="2">
    <location>
        <begin position="318"/>
        <end position="330"/>
    </location>
</feature>
<feature type="region of interest" description="Disordered" evidence="2">
    <location>
        <begin position="439"/>
        <end position="458"/>
    </location>
</feature>
<reference evidence="4" key="1">
    <citation type="journal article" date="2022" name="Front. Genet.">
        <title>Chromosome-Scale Assembly of the Dendrobium nobile Genome Provides Insights Into the Molecular Mechanism of the Biosynthesis of the Medicinal Active Ingredient of Dendrobium.</title>
        <authorList>
            <person name="Xu Q."/>
            <person name="Niu S.-C."/>
            <person name="Li K.-L."/>
            <person name="Zheng P.-J."/>
            <person name="Zhang X.-J."/>
            <person name="Jia Y."/>
            <person name="Liu Y."/>
            <person name="Niu Y.-X."/>
            <person name="Yu L.-H."/>
            <person name="Chen D.-F."/>
            <person name="Zhang G.-Q."/>
        </authorList>
    </citation>
    <scope>NUCLEOTIDE SEQUENCE</scope>
    <source>
        <tissue evidence="4">Leaf</tissue>
    </source>
</reference>
<evidence type="ECO:0000313" key="4">
    <source>
        <dbReference type="EMBL" id="KAI0499328.1"/>
    </source>
</evidence>
<dbReference type="GO" id="GO:0005634">
    <property type="term" value="C:nucleus"/>
    <property type="evidence" value="ECO:0007669"/>
    <property type="project" value="UniProtKB-SubCell"/>
</dbReference>
<feature type="compositionally biased region" description="Low complexity" evidence="2">
    <location>
        <begin position="743"/>
        <end position="752"/>
    </location>
</feature>
<dbReference type="SMR" id="A0A8T3ATA7"/>
<dbReference type="InterPro" id="IPR035441">
    <property type="entry name" value="TFIIS/LEDGF_dom_sf"/>
</dbReference>
<dbReference type="PROSITE" id="PS51319">
    <property type="entry name" value="TFIIS_N"/>
    <property type="match status" value="1"/>
</dbReference>
<dbReference type="Pfam" id="PF08711">
    <property type="entry name" value="Med26"/>
    <property type="match status" value="1"/>
</dbReference>
<evidence type="ECO:0000313" key="5">
    <source>
        <dbReference type="Proteomes" id="UP000829196"/>
    </source>
</evidence>
<dbReference type="InterPro" id="IPR017923">
    <property type="entry name" value="TFIIS_N"/>
</dbReference>
<dbReference type="AlphaFoldDB" id="A0A8T3ATA7"/>
<dbReference type="OrthoDB" id="1595674at2759"/>
<comment type="caution">
    <text evidence="4">The sequence shown here is derived from an EMBL/GenBank/DDBJ whole genome shotgun (WGS) entry which is preliminary data.</text>
</comment>
<proteinExistence type="predicted"/>
<dbReference type="Proteomes" id="UP000829196">
    <property type="component" value="Unassembled WGS sequence"/>
</dbReference>
<keyword evidence="1" id="KW-0539">Nucleus</keyword>
<evidence type="ECO:0000256" key="1">
    <source>
        <dbReference type="PROSITE-ProRule" id="PRU00649"/>
    </source>
</evidence>
<feature type="compositionally biased region" description="Basic and acidic residues" evidence="2">
    <location>
        <begin position="439"/>
        <end position="451"/>
    </location>
</feature>
<feature type="region of interest" description="Disordered" evidence="2">
    <location>
        <begin position="289"/>
        <end position="330"/>
    </location>
</feature>
<dbReference type="Gene3D" id="1.20.930.10">
    <property type="entry name" value="Conserved domain common to transcription factors TFIIS, elongin A, CRSP70"/>
    <property type="match status" value="1"/>
</dbReference>
<accession>A0A8T3ATA7</accession>
<name>A0A8T3ATA7_DENNO</name>
<protein>
    <recommendedName>
        <fullName evidence="3">TFIIS N-terminal domain-containing protein</fullName>
    </recommendedName>
</protein>
<feature type="compositionally biased region" description="Basic and acidic residues" evidence="2">
    <location>
        <begin position="301"/>
        <end position="317"/>
    </location>
</feature>